<organism evidence="1 2">
    <name type="scientific">Pisum sativum</name>
    <name type="common">Garden pea</name>
    <name type="synonym">Lathyrus oleraceus</name>
    <dbReference type="NCBI Taxonomy" id="3888"/>
    <lineage>
        <taxon>Eukaryota</taxon>
        <taxon>Viridiplantae</taxon>
        <taxon>Streptophyta</taxon>
        <taxon>Embryophyta</taxon>
        <taxon>Tracheophyta</taxon>
        <taxon>Spermatophyta</taxon>
        <taxon>Magnoliopsida</taxon>
        <taxon>eudicotyledons</taxon>
        <taxon>Gunneridae</taxon>
        <taxon>Pentapetalae</taxon>
        <taxon>rosids</taxon>
        <taxon>fabids</taxon>
        <taxon>Fabales</taxon>
        <taxon>Fabaceae</taxon>
        <taxon>Papilionoideae</taxon>
        <taxon>50 kb inversion clade</taxon>
        <taxon>NPAAA clade</taxon>
        <taxon>Hologalegina</taxon>
        <taxon>IRL clade</taxon>
        <taxon>Fabeae</taxon>
        <taxon>Lathyrus</taxon>
    </lineage>
</organism>
<gene>
    <name evidence="1" type="ORF">KIW84_058096</name>
</gene>
<dbReference type="AlphaFoldDB" id="A0A9D4X2Y0"/>
<dbReference type="EMBL" id="JAMSHJ010000005">
    <property type="protein sequence ID" value="KAI5413818.1"/>
    <property type="molecule type" value="Genomic_DNA"/>
</dbReference>
<dbReference type="Proteomes" id="UP001058974">
    <property type="component" value="Chromosome 5"/>
</dbReference>
<keyword evidence="2" id="KW-1185">Reference proteome</keyword>
<evidence type="ECO:0000313" key="1">
    <source>
        <dbReference type="EMBL" id="KAI5413818.1"/>
    </source>
</evidence>
<sequence>MPPRVVRPRGDVDYTGIVFTEGIDSENQRSRYHKLFKRDVLVTCPTFIRLTYEFLSSFRYTILIGGSRTTDTAYFRMFNRTYAINQDQLDDLLSSPRGDDFACQHPLESDLESSALDFWQQLTGKTTTDWEGLKATAIQNPAIRMHLIKNKPEDKYFLMISNQEVRRVTLPCATCINVRMSANWTFDLNTPEPDHMEQDVSHIGTQAHTAPSFPDSFTGTSSGHQSCEKYDYTAMRTTLDNILSELRHRNDVEANRDVLLRNIQMQHAEMRVSID</sequence>
<reference evidence="1 2" key="1">
    <citation type="journal article" date="2022" name="Nat. Genet.">
        <title>Improved pea reference genome and pan-genome highlight genomic features and evolutionary characteristics.</title>
        <authorList>
            <person name="Yang T."/>
            <person name="Liu R."/>
            <person name="Luo Y."/>
            <person name="Hu S."/>
            <person name="Wang D."/>
            <person name="Wang C."/>
            <person name="Pandey M.K."/>
            <person name="Ge S."/>
            <person name="Xu Q."/>
            <person name="Li N."/>
            <person name="Li G."/>
            <person name="Huang Y."/>
            <person name="Saxena R.K."/>
            <person name="Ji Y."/>
            <person name="Li M."/>
            <person name="Yan X."/>
            <person name="He Y."/>
            <person name="Liu Y."/>
            <person name="Wang X."/>
            <person name="Xiang C."/>
            <person name="Varshney R.K."/>
            <person name="Ding H."/>
            <person name="Gao S."/>
            <person name="Zong X."/>
        </authorList>
    </citation>
    <scope>NUCLEOTIDE SEQUENCE [LARGE SCALE GENOMIC DNA]</scope>
    <source>
        <strain evidence="1 2">cv. Zhongwan 6</strain>
    </source>
</reference>
<dbReference type="Gramene" id="Psat05G0809600-T1">
    <property type="protein sequence ID" value="KAI5413818.1"/>
    <property type="gene ID" value="KIW84_058096"/>
</dbReference>
<protein>
    <submittedName>
        <fullName evidence="1">Uncharacterized protein</fullName>
    </submittedName>
</protein>
<name>A0A9D4X2Y0_PEA</name>
<comment type="caution">
    <text evidence="1">The sequence shown here is derived from an EMBL/GenBank/DDBJ whole genome shotgun (WGS) entry which is preliminary data.</text>
</comment>
<evidence type="ECO:0000313" key="2">
    <source>
        <dbReference type="Proteomes" id="UP001058974"/>
    </source>
</evidence>
<accession>A0A9D4X2Y0</accession>
<proteinExistence type="predicted"/>